<keyword evidence="2" id="KW-0732">Signal</keyword>
<gene>
    <name evidence="6" type="ORF">VV02_12300</name>
</gene>
<evidence type="ECO:0000256" key="5">
    <source>
        <dbReference type="ARBA" id="ARBA00023288"/>
    </source>
</evidence>
<keyword evidence="5" id="KW-0449">Lipoprotein</keyword>
<name>A0A0K1JQ66_9MICO</name>
<evidence type="ECO:0000256" key="1">
    <source>
        <dbReference type="ARBA" id="ARBA00022475"/>
    </source>
</evidence>
<dbReference type="AlphaFoldDB" id="A0A0K1JQ66"/>
<dbReference type="OrthoDB" id="9811951at2"/>
<dbReference type="Pfam" id="PF01547">
    <property type="entry name" value="SBP_bac_1"/>
    <property type="match status" value="1"/>
</dbReference>
<dbReference type="EMBL" id="CP011112">
    <property type="protein sequence ID" value="AKU18867.1"/>
    <property type="molecule type" value="Genomic_DNA"/>
</dbReference>
<dbReference type="InterPro" id="IPR006059">
    <property type="entry name" value="SBP"/>
</dbReference>
<evidence type="ECO:0000256" key="2">
    <source>
        <dbReference type="ARBA" id="ARBA00022729"/>
    </source>
</evidence>
<keyword evidence="4" id="KW-0564">Palmitate</keyword>
<protein>
    <submittedName>
        <fullName evidence="6">Sugar ABC transporter substrate-binding protein</fullName>
    </submittedName>
</protein>
<keyword evidence="7" id="KW-1185">Reference proteome</keyword>
<dbReference type="Proteomes" id="UP000066480">
    <property type="component" value="Chromosome"/>
</dbReference>
<dbReference type="PROSITE" id="PS51257">
    <property type="entry name" value="PROKAR_LIPOPROTEIN"/>
    <property type="match status" value="1"/>
</dbReference>
<reference evidence="6 7" key="1">
    <citation type="submission" date="2015-03" db="EMBL/GenBank/DDBJ databases">
        <title>Luteipulveratus halotolerans sp. nov., a novel actinobacterium (Dermacoccaceae) from Sarawak, Malaysia.</title>
        <authorList>
            <person name="Juboi H."/>
            <person name="Basik A."/>
            <person name="Shamsul S.S."/>
            <person name="Arnold P."/>
            <person name="Schmitt E.K."/>
            <person name="Sanglier J.-J."/>
            <person name="Yeo T."/>
        </authorList>
    </citation>
    <scope>NUCLEOTIDE SEQUENCE [LARGE SCALE GENOMIC DNA]</scope>
    <source>
        <strain evidence="6 7">MN07-A0370</strain>
    </source>
</reference>
<accession>A0A0K1JQ66</accession>
<evidence type="ECO:0000313" key="7">
    <source>
        <dbReference type="Proteomes" id="UP000066480"/>
    </source>
</evidence>
<dbReference type="Gene3D" id="3.40.190.10">
    <property type="entry name" value="Periplasmic binding protein-like II"/>
    <property type="match status" value="1"/>
</dbReference>
<evidence type="ECO:0000256" key="3">
    <source>
        <dbReference type="ARBA" id="ARBA00023136"/>
    </source>
</evidence>
<dbReference type="STRING" id="571913.VV02_12300"/>
<proteinExistence type="predicted"/>
<organism evidence="6 7">
    <name type="scientific">Luteipulveratus mongoliensis</name>
    <dbReference type="NCBI Taxonomy" id="571913"/>
    <lineage>
        <taxon>Bacteria</taxon>
        <taxon>Bacillati</taxon>
        <taxon>Actinomycetota</taxon>
        <taxon>Actinomycetes</taxon>
        <taxon>Micrococcales</taxon>
        <taxon>Dermacoccaceae</taxon>
        <taxon>Luteipulveratus</taxon>
    </lineage>
</organism>
<dbReference type="SUPFAM" id="SSF53850">
    <property type="entry name" value="Periplasmic binding protein-like II"/>
    <property type="match status" value="1"/>
</dbReference>
<dbReference type="InterPro" id="IPR050490">
    <property type="entry name" value="Bact_solute-bd_prot1"/>
</dbReference>
<keyword evidence="3" id="KW-0472">Membrane</keyword>
<sequence length="430" mass="44819">MSRHKVAVVGAVVCTFTAAGCGVGEGSGDSTTAAQQSVSAPAKLAGTITFQTWSLKNDKFTPYFTQLIAAFEKSHAGTKINWIDQPGDGYADKVASQIKSGSLPDVVNLPPEIAYQATRPGALLNLAKSVPTLSTDYVASGIGAYTYPGVDGSYAFPWYLGTDVNYWNKDILGKAGVSTTALPTTNDQLMAAAKKVHDATGGRDYLISRKPGLLDFVAAGVPLSSADGKKFAFNTPAAAGVVDKYVSAYKSGYMPKDALSDTYLGNSALFEKSRVGWTTGTGFFIKDLQGKSPTLAPKVIGSPVIGTPPLYAQGISVAAKSKNLPLALEFAKFATNNTNQLAFTDIATGFLPGTTAAQTDPRFSKSDGTAAGNAAVLAAKALPQAKVIQPPTWTEAMSTYLNQQLALALTGKQSSKDALDKAVSKANSLL</sequence>
<evidence type="ECO:0000256" key="4">
    <source>
        <dbReference type="ARBA" id="ARBA00023139"/>
    </source>
</evidence>
<keyword evidence="1" id="KW-1003">Cell membrane</keyword>
<evidence type="ECO:0000313" key="6">
    <source>
        <dbReference type="EMBL" id="AKU18867.1"/>
    </source>
</evidence>
<dbReference type="PATRIC" id="fig|571913.6.peg.2506"/>
<dbReference type="PANTHER" id="PTHR43649">
    <property type="entry name" value="ARABINOSE-BINDING PROTEIN-RELATED"/>
    <property type="match status" value="1"/>
</dbReference>
<dbReference type="KEGG" id="lmoi:VV02_12300"/>
<dbReference type="PANTHER" id="PTHR43649:SF33">
    <property type="entry name" value="POLYGALACTURONAN_RHAMNOGALACTURONAN-BINDING PROTEIN YTCQ"/>
    <property type="match status" value="1"/>
</dbReference>